<accession>A0A1H3HEV3</accession>
<evidence type="ECO:0000256" key="6">
    <source>
        <dbReference type="ARBA" id="ARBA00023014"/>
    </source>
</evidence>
<dbReference type="InterPro" id="IPR013785">
    <property type="entry name" value="Aldolase_TIM"/>
</dbReference>
<evidence type="ECO:0000256" key="3">
    <source>
        <dbReference type="ARBA" id="ARBA00022691"/>
    </source>
</evidence>
<dbReference type="InterPro" id="IPR034457">
    <property type="entry name" value="Organic_radical-activating"/>
</dbReference>
<feature type="domain" description="Radical SAM core" evidence="7">
    <location>
        <begin position="31"/>
        <end position="241"/>
    </location>
</feature>
<evidence type="ECO:0000256" key="5">
    <source>
        <dbReference type="ARBA" id="ARBA00023004"/>
    </source>
</evidence>
<keyword evidence="3" id="KW-0949">S-adenosyl-L-methionine</keyword>
<dbReference type="PANTHER" id="PTHR30352">
    <property type="entry name" value="PYRUVATE FORMATE-LYASE-ACTIVATING ENZYME"/>
    <property type="match status" value="1"/>
</dbReference>
<gene>
    <name evidence="8" type="ORF">SAMN05421644_13222</name>
</gene>
<evidence type="ECO:0000313" key="9">
    <source>
        <dbReference type="Proteomes" id="UP000198672"/>
    </source>
</evidence>
<dbReference type="GO" id="GO:0046872">
    <property type="term" value="F:metal ion binding"/>
    <property type="evidence" value="ECO:0007669"/>
    <property type="project" value="UniProtKB-KW"/>
</dbReference>
<evidence type="ECO:0000256" key="1">
    <source>
        <dbReference type="ARBA" id="ARBA00001966"/>
    </source>
</evidence>
<dbReference type="PANTHER" id="PTHR30352:SF13">
    <property type="entry name" value="GLYCYL-RADICAL ENZYME ACTIVATING ENZYME YJJW-RELATED"/>
    <property type="match status" value="1"/>
</dbReference>
<dbReference type="InterPro" id="IPR007197">
    <property type="entry name" value="rSAM"/>
</dbReference>
<dbReference type="SUPFAM" id="SSF102114">
    <property type="entry name" value="Radical SAM enzymes"/>
    <property type="match status" value="1"/>
</dbReference>
<dbReference type="PROSITE" id="PS51918">
    <property type="entry name" value="RADICAL_SAM"/>
    <property type="match status" value="1"/>
</dbReference>
<keyword evidence="5" id="KW-0408">Iron</keyword>
<proteinExistence type="predicted"/>
<dbReference type="AlphaFoldDB" id="A0A1H3HEV3"/>
<evidence type="ECO:0000313" key="8">
    <source>
        <dbReference type="EMBL" id="SDY13378.1"/>
    </source>
</evidence>
<keyword evidence="9" id="KW-1185">Reference proteome</keyword>
<dbReference type="SFLD" id="SFLDS00029">
    <property type="entry name" value="Radical_SAM"/>
    <property type="match status" value="1"/>
</dbReference>
<dbReference type="GO" id="GO:0051539">
    <property type="term" value="F:4 iron, 4 sulfur cluster binding"/>
    <property type="evidence" value="ECO:0007669"/>
    <property type="project" value="UniProtKB-KW"/>
</dbReference>
<dbReference type="InterPro" id="IPR058240">
    <property type="entry name" value="rSAM_sf"/>
</dbReference>
<dbReference type="EMBL" id="FNOW01000032">
    <property type="protein sequence ID" value="SDY13378.1"/>
    <property type="molecule type" value="Genomic_DNA"/>
</dbReference>
<organism evidence="8 9">
    <name type="scientific">Allochromatium warmingii</name>
    <name type="common">Chromatium warmingii</name>
    <dbReference type="NCBI Taxonomy" id="61595"/>
    <lineage>
        <taxon>Bacteria</taxon>
        <taxon>Pseudomonadati</taxon>
        <taxon>Pseudomonadota</taxon>
        <taxon>Gammaproteobacteria</taxon>
        <taxon>Chromatiales</taxon>
        <taxon>Chromatiaceae</taxon>
        <taxon>Allochromatium</taxon>
    </lineage>
</organism>
<comment type="cofactor">
    <cofactor evidence="1">
        <name>[4Fe-4S] cluster</name>
        <dbReference type="ChEBI" id="CHEBI:49883"/>
    </cofactor>
</comment>
<dbReference type="SFLD" id="SFLDG01094">
    <property type="entry name" value="Uncharacterised_Radical_SAM_Su"/>
    <property type="match status" value="1"/>
</dbReference>
<keyword evidence="6" id="KW-0411">Iron-sulfur</keyword>
<dbReference type="Gene3D" id="3.20.20.70">
    <property type="entry name" value="Aldolase class I"/>
    <property type="match status" value="1"/>
</dbReference>
<keyword evidence="8" id="KW-0456">Lyase</keyword>
<protein>
    <submittedName>
        <fullName evidence="8">Pyruvate formate lyase activating enzyme</fullName>
    </submittedName>
</protein>
<evidence type="ECO:0000256" key="4">
    <source>
        <dbReference type="ARBA" id="ARBA00022723"/>
    </source>
</evidence>
<name>A0A1H3HEV3_ALLWA</name>
<keyword evidence="4" id="KW-0479">Metal-binding</keyword>
<dbReference type="OrthoDB" id="9782387at2"/>
<evidence type="ECO:0000256" key="2">
    <source>
        <dbReference type="ARBA" id="ARBA00022485"/>
    </source>
</evidence>
<dbReference type="NCBIfam" id="TIGR02495">
    <property type="entry name" value="NrdG2"/>
    <property type="match status" value="1"/>
</dbReference>
<dbReference type="RefSeq" id="WP_091334367.1">
    <property type="nucleotide sequence ID" value="NZ_FNOW01000032.1"/>
</dbReference>
<sequence length="245" mass="26762">MLDRIPTAAPDSLQIADRLRIGGLTRLTTIDYPGELAAVVFCQGCAWRCRYCQNGDLLEAAASEQLIAWADLHAFLRQRVGLLDAVVFSGGEPTLQTALGAAMIELRVLGYKIGLHTNGAYPERLHQLLPLIDWIGLDIKALPEEYPALTGGPHSGEQAWASLALLVASGVKLEVRTTLMPDWTPDYLRTLSHELAAHGVQHYALQVCATQRALDPKLPSYAVTPRELVTAVDASCFERLEIRGL</sequence>
<dbReference type="InterPro" id="IPR012840">
    <property type="entry name" value="NrdG2"/>
</dbReference>
<keyword evidence="2" id="KW-0004">4Fe-4S</keyword>
<dbReference type="Pfam" id="PF04055">
    <property type="entry name" value="Radical_SAM"/>
    <property type="match status" value="1"/>
</dbReference>
<dbReference type="STRING" id="61595.SAMN05421644_13222"/>
<reference evidence="9" key="1">
    <citation type="submission" date="2016-10" db="EMBL/GenBank/DDBJ databases">
        <authorList>
            <person name="Varghese N."/>
            <person name="Submissions S."/>
        </authorList>
    </citation>
    <scope>NUCLEOTIDE SEQUENCE [LARGE SCALE GENOMIC DNA]</scope>
    <source>
        <strain evidence="9">DSM 173</strain>
    </source>
</reference>
<keyword evidence="8" id="KW-0670">Pyruvate</keyword>
<dbReference type="GO" id="GO:0016829">
    <property type="term" value="F:lyase activity"/>
    <property type="evidence" value="ECO:0007669"/>
    <property type="project" value="UniProtKB-KW"/>
</dbReference>
<evidence type="ECO:0000259" key="7">
    <source>
        <dbReference type="PROSITE" id="PS51918"/>
    </source>
</evidence>
<dbReference type="CDD" id="cd01335">
    <property type="entry name" value="Radical_SAM"/>
    <property type="match status" value="1"/>
</dbReference>
<dbReference type="Proteomes" id="UP000198672">
    <property type="component" value="Unassembled WGS sequence"/>
</dbReference>